<dbReference type="GO" id="GO:0030574">
    <property type="term" value="P:collagen catabolic process"/>
    <property type="evidence" value="ECO:0007669"/>
    <property type="project" value="TreeGrafter"/>
</dbReference>
<dbReference type="PANTHER" id="PTHR10201:SF213">
    <property type="entry name" value="METALLOENDOPROTEINASE 2-MMP-LIKE"/>
    <property type="match status" value="1"/>
</dbReference>
<protein>
    <recommendedName>
        <fullName evidence="2">Peptidoglycan binding-like domain-containing protein</fullName>
    </recommendedName>
</protein>
<gene>
    <name evidence="3" type="ORF">Dsin_016065</name>
</gene>
<evidence type="ECO:0000313" key="3">
    <source>
        <dbReference type="EMBL" id="KAK3211359.1"/>
    </source>
</evidence>
<dbReference type="Gene3D" id="1.10.101.10">
    <property type="entry name" value="PGBD-like superfamily/PGBD"/>
    <property type="match status" value="1"/>
</dbReference>
<keyword evidence="4" id="KW-1185">Reference proteome</keyword>
<dbReference type="Proteomes" id="UP001281410">
    <property type="component" value="Unassembled WGS sequence"/>
</dbReference>
<dbReference type="PANTHER" id="PTHR10201">
    <property type="entry name" value="MATRIX METALLOPROTEINASE"/>
    <property type="match status" value="1"/>
</dbReference>
<evidence type="ECO:0000259" key="2">
    <source>
        <dbReference type="Pfam" id="PF01471"/>
    </source>
</evidence>
<dbReference type="SUPFAM" id="SSF47090">
    <property type="entry name" value="PGBD-like"/>
    <property type="match status" value="1"/>
</dbReference>
<proteinExistence type="predicted"/>
<sequence length="143" mass="16344">MASKYFSLFSLALIVLLSLLFAHSISASDHTNKKNSSVEFLKQLQGCHKGDKVKGILQLKKYLKQFGYLNYKNSNNRKHENDDDFDDLLESAVKTYQLNFHVQSTGVLDRKTLSKMAKPRCGVADIVNGTNWMKSREKSHHHN</sequence>
<comment type="caution">
    <text evidence="3">The sequence shown here is derived from an EMBL/GenBank/DDBJ whole genome shotgun (WGS) entry which is preliminary data.</text>
</comment>
<feature type="domain" description="Peptidoglycan binding-like" evidence="2">
    <location>
        <begin position="55"/>
        <end position="116"/>
    </location>
</feature>
<name>A0AAE0ACH7_9ROSI</name>
<evidence type="ECO:0000256" key="1">
    <source>
        <dbReference type="SAM" id="SignalP"/>
    </source>
</evidence>
<dbReference type="Pfam" id="PF01471">
    <property type="entry name" value="PG_binding_1"/>
    <property type="match status" value="1"/>
</dbReference>
<organism evidence="3 4">
    <name type="scientific">Dipteronia sinensis</name>
    <dbReference type="NCBI Taxonomy" id="43782"/>
    <lineage>
        <taxon>Eukaryota</taxon>
        <taxon>Viridiplantae</taxon>
        <taxon>Streptophyta</taxon>
        <taxon>Embryophyta</taxon>
        <taxon>Tracheophyta</taxon>
        <taxon>Spermatophyta</taxon>
        <taxon>Magnoliopsida</taxon>
        <taxon>eudicotyledons</taxon>
        <taxon>Gunneridae</taxon>
        <taxon>Pentapetalae</taxon>
        <taxon>rosids</taxon>
        <taxon>malvids</taxon>
        <taxon>Sapindales</taxon>
        <taxon>Sapindaceae</taxon>
        <taxon>Hippocastanoideae</taxon>
        <taxon>Acereae</taxon>
        <taxon>Dipteronia</taxon>
    </lineage>
</organism>
<dbReference type="GO" id="GO:0004222">
    <property type="term" value="F:metalloendopeptidase activity"/>
    <property type="evidence" value="ECO:0007669"/>
    <property type="project" value="TreeGrafter"/>
</dbReference>
<feature type="chain" id="PRO_5042213187" description="Peptidoglycan binding-like domain-containing protein" evidence="1">
    <location>
        <begin position="28"/>
        <end position="143"/>
    </location>
</feature>
<keyword evidence="1" id="KW-0732">Signal</keyword>
<reference evidence="3" key="1">
    <citation type="journal article" date="2023" name="Plant J.">
        <title>Genome sequences and population genomics provide insights into the demographic history, inbreeding, and mutation load of two 'living fossil' tree species of Dipteronia.</title>
        <authorList>
            <person name="Feng Y."/>
            <person name="Comes H.P."/>
            <person name="Chen J."/>
            <person name="Zhu S."/>
            <person name="Lu R."/>
            <person name="Zhang X."/>
            <person name="Li P."/>
            <person name="Qiu J."/>
            <person name="Olsen K.M."/>
            <person name="Qiu Y."/>
        </authorList>
    </citation>
    <scope>NUCLEOTIDE SEQUENCE</scope>
    <source>
        <strain evidence="3">NBL</strain>
    </source>
</reference>
<evidence type="ECO:0000313" key="4">
    <source>
        <dbReference type="Proteomes" id="UP001281410"/>
    </source>
</evidence>
<dbReference type="EMBL" id="JANJYJ010000005">
    <property type="protein sequence ID" value="KAK3211359.1"/>
    <property type="molecule type" value="Genomic_DNA"/>
</dbReference>
<dbReference type="InterPro" id="IPR036365">
    <property type="entry name" value="PGBD-like_sf"/>
</dbReference>
<dbReference type="GO" id="GO:0030198">
    <property type="term" value="P:extracellular matrix organization"/>
    <property type="evidence" value="ECO:0007669"/>
    <property type="project" value="TreeGrafter"/>
</dbReference>
<dbReference type="InterPro" id="IPR002477">
    <property type="entry name" value="Peptidoglycan-bd-like"/>
</dbReference>
<feature type="signal peptide" evidence="1">
    <location>
        <begin position="1"/>
        <end position="27"/>
    </location>
</feature>
<dbReference type="InterPro" id="IPR036366">
    <property type="entry name" value="PGBDSf"/>
</dbReference>
<dbReference type="AlphaFoldDB" id="A0AAE0ACH7"/>
<accession>A0AAE0ACH7</accession>